<dbReference type="InterPro" id="IPR009488">
    <property type="entry name" value="DUF1104"/>
</dbReference>
<dbReference type="Proteomes" id="UP000503483">
    <property type="component" value="Chromosome"/>
</dbReference>
<dbReference type="AlphaFoldDB" id="A0A6M8EWH4"/>
<name>A0A6M8EWH4_9BACT</name>
<evidence type="ECO:0000313" key="2">
    <source>
        <dbReference type="EMBL" id="QKE28925.1"/>
    </source>
</evidence>
<dbReference type="KEGG" id="paco:AACT_1774"/>
<dbReference type="InterPro" id="IPR038310">
    <property type="entry name" value="DUF1104_sf"/>
</dbReference>
<organism evidence="2 3">
    <name type="scientific">Arcobacter acticola</name>
    <dbReference type="NCBI Taxonomy" id="1849015"/>
    <lineage>
        <taxon>Bacteria</taxon>
        <taxon>Pseudomonadati</taxon>
        <taxon>Campylobacterota</taxon>
        <taxon>Epsilonproteobacteria</taxon>
        <taxon>Campylobacterales</taxon>
        <taxon>Arcobacteraceae</taxon>
        <taxon>Arcobacter</taxon>
    </lineage>
</organism>
<feature type="signal peptide" evidence="1">
    <location>
        <begin position="1"/>
        <end position="17"/>
    </location>
</feature>
<dbReference type="RefSeq" id="WP_172126481.1">
    <property type="nucleotide sequence ID" value="NZ_CP042652.1"/>
</dbReference>
<dbReference type="EMBL" id="CP042652">
    <property type="protein sequence ID" value="QKE28925.1"/>
    <property type="molecule type" value="Genomic_DNA"/>
</dbReference>
<accession>A0A6M8EWH4</accession>
<protein>
    <recommendedName>
        <fullName evidence="4">DUF1104 domain-containing protein</fullName>
    </recommendedName>
</protein>
<dbReference type="Pfam" id="PF06518">
    <property type="entry name" value="DUF1104"/>
    <property type="match status" value="1"/>
</dbReference>
<keyword evidence="1" id="KW-0732">Signal</keyword>
<evidence type="ECO:0000313" key="3">
    <source>
        <dbReference type="Proteomes" id="UP000503483"/>
    </source>
</evidence>
<evidence type="ECO:0008006" key="4">
    <source>
        <dbReference type="Google" id="ProtNLM"/>
    </source>
</evidence>
<evidence type="ECO:0000256" key="1">
    <source>
        <dbReference type="SAM" id="SignalP"/>
    </source>
</evidence>
<keyword evidence="3" id="KW-1185">Reference proteome</keyword>
<dbReference type="Gene3D" id="1.20.120.1430">
    <property type="entry name" value="HP0721 helical bundle"/>
    <property type="match status" value="1"/>
</dbReference>
<reference evidence="2 3" key="1">
    <citation type="submission" date="2019-08" db="EMBL/GenBank/DDBJ databases">
        <title>Complete genome sequence of Arcobacter acticola.</title>
        <authorList>
            <person name="Miller W."/>
        </authorList>
    </citation>
    <scope>NUCLEOTIDE SEQUENCE [LARGE SCALE GENOMIC DNA]</scope>
    <source>
        <strain evidence="2 3">KCTC 52212</strain>
    </source>
</reference>
<sequence length="75" mass="8770">MKKIALIFLFIVSSLFAKEDYSEMSTQELIAIIGYVKDANKDSFIKELNSRISTMTEDERNLYKETIEKLDQNEK</sequence>
<proteinExistence type="predicted"/>
<feature type="chain" id="PRO_5027006261" description="DUF1104 domain-containing protein" evidence="1">
    <location>
        <begin position="18"/>
        <end position="75"/>
    </location>
</feature>
<gene>
    <name evidence="2" type="ORF">AACT_1774</name>
</gene>